<gene>
    <name evidence="2" type="ORF">GCM10007884_12360</name>
    <name evidence="3" type="ORF">GGR33_001357</name>
</gene>
<dbReference type="EMBL" id="JACIDN010000002">
    <property type="protein sequence ID" value="MBB3901871.1"/>
    <property type="molecule type" value="Genomic_DNA"/>
</dbReference>
<organism evidence="3 4">
    <name type="scientific">Methylobacterium brachythecii</name>
    <dbReference type="NCBI Taxonomy" id="1176177"/>
    <lineage>
        <taxon>Bacteria</taxon>
        <taxon>Pseudomonadati</taxon>
        <taxon>Pseudomonadota</taxon>
        <taxon>Alphaproteobacteria</taxon>
        <taxon>Hyphomicrobiales</taxon>
        <taxon>Methylobacteriaceae</taxon>
        <taxon>Methylobacterium</taxon>
    </lineage>
</organism>
<dbReference type="GO" id="GO:0003700">
    <property type="term" value="F:DNA-binding transcription factor activity"/>
    <property type="evidence" value="ECO:0007669"/>
    <property type="project" value="InterPro"/>
</dbReference>
<dbReference type="InterPro" id="IPR039422">
    <property type="entry name" value="MarR/SlyA-like"/>
</dbReference>
<evidence type="ECO:0000313" key="5">
    <source>
        <dbReference type="Proteomes" id="UP001156881"/>
    </source>
</evidence>
<dbReference type="SUPFAM" id="SSF46785">
    <property type="entry name" value="Winged helix' DNA-binding domain"/>
    <property type="match status" value="1"/>
</dbReference>
<protein>
    <submittedName>
        <fullName evidence="2 3">MarR family transcriptional regulator</fullName>
    </submittedName>
</protein>
<dbReference type="EMBL" id="BSPG01000004">
    <property type="protein sequence ID" value="GLS43251.1"/>
    <property type="molecule type" value="Genomic_DNA"/>
</dbReference>
<accession>A0A7W6AGH1</accession>
<dbReference type="RefSeq" id="WP_183503132.1">
    <property type="nucleotide sequence ID" value="NZ_BSPG01000004.1"/>
</dbReference>
<keyword evidence="3" id="KW-0238">DNA-binding</keyword>
<dbReference type="Proteomes" id="UP000517759">
    <property type="component" value="Unassembled WGS sequence"/>
</dbReference>
<reference evidence="2" key="4">
    <citation type="submission" date="2023-01" db="EMBL/GenBank/DDBJ databases">
        <title>Draft genome sequence of Methylobacterium brachythecii strain NBRC 107710.</title>
        <authorList>
            <person name="Sun Q."/>
            <person name="Mori K."/>
        </authorList>
    </citation>
    <scope>NUCLEOTIDE SEQUENCE</scope>
    <source>
        <strain evidence="2">NBRC 107710</strain>
    </source>
</reference>
<reference evidence="2" key="1">
    <citation type="journal article" date="2014" name="Int. J. Syst. Evol. Microbiol.">
        <title>Complete genome of a new Firmicutes species belonging to the dominant human colonic microbiota ('Ruminococcus bicirculans') reveals two chromosomes and a selective capacity to utilize plant glucans.</title>
        <authorList>
            <consortium name="NISC Comparative Sequencing Program"/>
            <person name="Wegmann U."/>
            <person name="Louis P."/>
            <person name="Goesmann A."/>
            <person name="Henrissat B."/>
            <person name="Duncan S.H."/>
            <person name="Flint H.J."/>
        </authorList>
    </citation>
    <scope>NUCLEOTIDE SEQUENCE</scope>
    <source>
        <strain evidence="2">NBRC 107710</strain>
    </source>
</reference>
<dbReference type="InterPro" id="IPR000835">
    <property type="entry name" value="HTH_MarR-typ"/>
</dbReference>
<proteinExistence type="predicted"/>
<dbReference type="InterPro" id="IPR036390">
    <property type="entry name" value="WH_DNA-bd_sf"/>
</dbReference>
<dbReference type="PANTHER" id="PTHR33164:SF43">
    <property type="entry name" value="HTH-TYPE TRANSCRIPTIONAL REPRESSOR YETL"/>
    <property type="match status" value="1"/>
</dbReference>
<dbReference type="InterPro" id="IPR036388">
    <property type="entry name" value="WH-like_DNA-bd_sf"/>
</dbReference>
<dbReference type="Gene3D" id="1.10.10.10">
    <property type="entry name" value="Winged helix-like DNA-binding domain superfamily/Winged helix DNA-binding domain"/>
    <property type="match status" value="1"/>
</dbReference>
<dbReference type="GO" id="GO:0006950">
    <property type="term" value="P:response to stress"/>
    <property type="evidence" value="ECO:0007669"/>
    <property type="project" value="TreeGrafter"/>
</dbReference>
<dbReference type="PROSITE" id="PS50995">
    <property type="entry name" value="HTH_MARR_2"/>
    <property type="match status" value="1"/>
</dbReference>
<dbReference type="PRINTS" id="PR00598">
    <property type="entry name" value="HTHMARR"/>
</dbReference>
<dbReference type="GO" id="GO:0003677">
    <property type="term" value="F:DNA binding"/>
    <property type="evidence" value="ECO:0007669"/>
    <property type="project" value="UniProtKB-KW"/>
</dbReference>
<feature type="domain" description="HTH marR-type" evidence="1">
    <location>
        <begin position="3"/>
        <end position="142"/>
    </location>
</feature>
<evidence type="ECO:0000313" key="4">
    <source>
        <dbReference type="Proteomes" id="UP000517759"/>
    </source>
</evidence>
<dbReference type="Pfam" id="PF12802">
    <property type="entry name" value="MarR_2"/>
    <property type="match status" value="1"/>
</dbReference>
<keyword evidence="5" id="KW-1185">Reference proteome</keyword>
<evidence type="ECO:0000313" key="2">
    <source>
        <dbReference type="EMBL" id="GLS43251.1"/>
    </source>
</evidence>
<evidence type="ECO:0000259" key="1">
    <source>
        <dbReference type="PROSITE" id="PS50995"/>
    </source>
</evidence>
<dbReference type="PANTHER" id="PTHR33164">
    <property type="entry name" value="TRANSCRIPTIONAL REGULATOR, MARR FAMILY"/>
    <property type="match status" value="1"/>
</dbReference>
<dbReference type="AlphaFoldDB" id="A0A7W6AGH1"/>
<evidence type="ECO:0000313" key="3">
    <source>
        <dbReference type="EMBL" id="MBB3901871.1"/>
    </source>
</evidence>
<reference evidence="5" key="2">
    <citation type="journal article" date="2019" name="Int. J. Syst. Evol. Microbiol.">
        <title>The Global Catalogue of Microorganisms (GCM) 10K type strain sequencing project: providing services to taxonomists for standard genome sequencing and annotation.</title>
        <authorList>
            <consortium name="The Broad Institute Genomics Platform"/>
            <consortium name="The Broad Institute Genome Sequencing Center for Infectious Disease"/>
            <person name="Wu L."/>
            <person name="Ma J."/>
        </authorList>
    </citation>
    <scope>NUCLEOTIDE SEQUENCE [LARGE SCALE GENOMIC DNA]</scope>
    <source>
        <strain evidence="5">NBRC 107710</strain>
    </source>
</reference>
<dbReference type="Proteomes" id="UP001156881">
    <property type="component" value="Unassembled WGS sequence"/>
</dbReference>
<sequence length="153" mass="16461">MHDNPITELILESFRLNGCLLAAGDALVNDLGLTSARWQVLGAAALSPTPAPVAQLARDMGLSRQNVQRIANELEAAGLLTFAPNPNHQRAKLVLLTEYGRAAYAKAAARQVPWAAALSKGLPDDAIEEATSLLRSLRRRLEAQHPTPRRSPA</sequence>
<comment type="caution">
    <text evidence="3">The sequence shown here is derived from an EMBL/GenBank/DDBJ whole genome shotgun (WGS) entry which is preliminary data.</text>
</comment>
<dbReference type="SMART" id="SM00347">
    <property type="entry name" value="HTH_MARR"/>
    <property type="match status" value="1"/>
</dbReference>
<name>A0A7W6AGH1_9HYPH</name>
<reference evidence="3 4" key="3">
    <citation type="submission" date="2020-08" db="EMBL/GenBank/DDBJ databases">
        <title>Genomic Encyclopedia of Type Strains, Phase IV (KMG-IV): sequencing the most valuable type-strain genomes for metagenomic binning, comparative biology and taxonomic classification.</title>
        <authorList>
            <person name="Goeker M."/>
        </authorList>
    </citation>
    <scope>NUCLEOTIDE SEQUENCE [LARGE SCALE GENOMIC DNA]</scope>
    <source>
        <strain evidence="3 4">DSM 24105</strain>
    </source>
</reference>